<dbReference type="InterPro" id="IPR029063">
    <property type="entry name" value="SAM-dependent_MTases_sf"/>
</dbReference>
<dbReference type="Gene3D" id="3.30.70.930">
    <property type="match status" value="1"/>
</dbReference>
<protein>
    <submittedName>
        <fullName evidence="2">ArsR family transcriptional regulator</fullName>
    </submittedName>
</protein>
<sequence length="249" mass="27544">MAVKALFALYPLLQGDYRAVEKALLALEESGASYRVFPTHSEVSGKEEEVFLTLQRAFQKAAEEGALVMWALFTNACEAGDPFRKEERLRRFPPGEIARKALEGLKAKSVLDIGTGTGVFAEAFAALGLFVVGLDPRADRLEVARAKVKGARFVEGRAEALPFPDRSFDLAFFGLALHHLDPVPALREASRVARRVAVLEWPYREEEVGPPLGRRFSLEALEGLFREALGSPPRFLVAEGYVLALWDKE</sequence>
<dbReference type="Pfam" id="PF08241">
    <property type="entry name" value="Methyltransf_11"/>
    <property type="match status" value="1"/>
</dbReference>
<evidence type="ECO:0000259" key="1">
    <source>
        <dbReference type="Pfam" id="PF08241"/>
    </source>
</evidence>
<dbReference type="KEGG" id="tpar:AV541_08295"/>
<dbReference type="AlphaFoldDB" id="A0A0X8D8P8"/>
<dbReference type="InterPro" id="IPR029756">
    <property type="entry name" value="MTH1187/YkoF-like"/>
</dbReference>
<dbReference type="PANTHER" id="PTHR43591">
    <property type="entry name" value="METHYLTRANSFERASE"/>
    <property type="match status" value="1"/>
</dbReference>
<accession>A0A0X8D8P8</accession>
<dbReference type="InterPro" id="IPR013216">
    <property type="entry name" value="Methyltransf_11"/>
</dbReference>
<dbReference type="EMBL" id="CP014141">
    <property type="protein sequence ID" value="AMA75958.1"/>
    <property type="molecule type" value="Genomic_DNA"/>
</dbReference>
<dbReference type="CDD" id="cd02440">
    <property type="entry name" value="AdoMet_MTases"/>
    <property type="match status" value="1"/>
</dbReference>
<evidence type="ECO:0000313" key="3">
    <source>
        <dbReference type="Proteomes" id="UP000061630"/>
    </source>
</evidence>
<name>A0A0X8D8P8_9DEIN</name>
<feature type="domain" description="Methyltransferase type 11" evidence="1">
    <location>
        <begin position="111"/>
        <end position="195"/>
    </location>
</feature>
<dbReference type="RefSeq" id="WP_060384677.1">
    <property type="nucleotide sequence ID" value="NZ_CP014141.1"/>
</dbReference>
<gene>
    <name evidence="2" type="ORF">AV541_08295</name>
</gene>
<dbReference type="PANTHER" id="PTHR43591:SF24">
    <property type="entry name" value="2-METHOXY-6-POLYPRENYL-1,4-BENZOQUINOL METHYLASE, MITOCHONDRIAL"/>
    <property type="match status" value="1"/>
</dbReference>
<dbReference type="Proteomes" id="UP000061630">
    <property type="component" value="Chromosome"/>
</dbReference>
<evidence type="ECO:0000313" key="2">
    <source>
        <dbReference type="EMBL" id="AMA75958.1"/>
    </source>
</evidence>
<dbReference type="SUPFAM" id="SSF53335">
    <property type="entry name" value="S-adenosyl-L-methionine-dependent methyltransferases"/>
    <property type="match status" value="1"/>
</dbReference>
<dbReference type="SUPFAM" id="SSF89957">
    <property type="entry name" value="MTH1187/YkoF-like"/>
    <property type="match status" value="1"/>
</dbReference>
<dbReference type="Gene3D" id="3.40.50.150">
    <property type="entry name" value="Vaccinia Virus protein VP39"/>
    <property type="match status" value="1"/>
</dbReference>
<reference evidence="2 3" key="1">
    <citation type="submission" date="2016-01" db="EMBL/GenBank/DDBJ databases">
        <title>Genome sequence of Thermus parvatiensis, a thermophile isolated from a hot water spring.</title>
        <authorList>
            <person name="Tripathi C."/>
            <person name="Lal R."/>
        </authorList>
    </citation>
    <scope>NUCLEOTIDE SEQUENCE [LARGE SCALE GENOMIC DNA]</scope>
    <source>
        <strain evidence="2 3">RL</strain>
    </source>
</reference>
<dbReference type="GO" id="GO:0008757">
    <property type="term" value="F:S-adenosylmethionine-dependent methyltransferase activity"/>
    <property type="evidence" value="ECO:0007669"/>
    <property type="project" value="InterPro"/>
</dbReference>
<proteinExistence type="predicted"/>
<organism evidence="2 3">
    <name type="scientific">Thermus parvatiensis</name>
    <dbReference type="NCBI Taxonomy" id="456163"/>
    <lineage>
        <taxon>Bacteria</taxon>
        <taxon>Thermotogati</taxon>
        <taxon>Deinococcota</taxon>
        <taxon>Deinococci</taxon>
        <taxon>Thermales</taxon>
        <taxon>Thermaceae</taxon>
        <taxon>Thermus</taxon>
    </lineage>
</organism>